<dbReference type="Gene3D" id="3.30.530.20">
    <property type="match status" value="1"/>
</dbReference>
<dbReference type="KEGG" id="dtx:ATSB10_00370"/>
<evidence type="ECO:0000313" key="2">
    <source>
        <dbReference type="EMBL" id="AND67491.1"/>
    </source>
</evidence>
<protein>
    <submittedName>
        <fullName evidence="2">Uncharacterized protein</fullName>
    </submittedName>
</protein>
<dbReference type="Proteomes" id="UP000077255">
    <property type="component" value="Chromosome"/>
</dbReference>
<evidence type="ECO:0000313" key="3">
    <source>
        <dbReference type="Proteomes" id="UP000077255"/>
    </source>
</evidence>
<dbReference type="Pfam" id="PF10604">
    <property type="entry name" value="Polyketide_cyc2"/>
    <property type="match status" value="1"/>
</dbReference>
<dbReference type="RefSeq" id="WP_236886460.1">
    <property type="nucleotide sequence ID" value="NZ_CP014841.1"/>
</dbReference>
<dbReference type="PANTHER" id="PTHR39332">
    <property type="entry name" value="BLL4707 PROTEIN"/>
    <property type="match status" value="1"/>
</dbReference>
<accession>A0A160MWE7</accession>
<evidence type="ECO:0000256" key="1">
    <source>
        <dbReference type="SAM" id="SignalP"/>
    </source>
</evidence>
<sequence length="174" mass="18618">MNRIRMLAAALVLAPGLALAAAPTLKVSKSVTIHAPAATVWARVKDFGGLNTWHPAVTRDDIVAGTDNHPGAERKLTLGNGGWVHEKLLSFDDAHRRFGYTILGGVLPVSDYHSSLHVVAIDKDSSRVTWSGTFKRKDTGDHPAADADDKAATTTIAGVYQSGLDNLKKILETK</sequence>
<feature type="chain" id="PRO_5007817445" evidence="1">
    <location>
        <begin position="21"/>
        <end position="174"/>
    </location>
</feature>
<dbReference type="InterPro" id="IPR023393">
    <property type="entry name" value="START-like_dom_sf"/>
</dbReference>
<dbReference type="PANTHER" id="PTHR39332:SF7">
    <property type="entry name" value="SRPBCC FAMILY PROTEIN"/>
    <property type="match status" value="1"/>
</dbReference>
<dbReference type="InterPro" id="IPR019587">
    <property type="entry name" value="Polyketide_cyclase/dehydratase"/>
</dbReference>
<gene>
    <name evidence="2" type="ORF">ATSB10_00370</name>
</gene>
<dbReference type="CDD" id="cd07821">
    <property type="entry name" value="PYR_PYL_RCAR_like"/>
    <property type="match status" value="1"/>
</dbReference>
<dbReference type="STRING" id="445710.ATSB10_00370"/>
<keyword evidence="1" id="KW-0732">Signal</keyword>
<feature type="signal peptide" evidence="1">
    <location>
        <begin position="1"/>
        <end position="20"/>
    </location>
</feature>
<dbReference type="PATRIC" id="fig|445710.3.peg.37"/>
<name>A0A160MWE7_9GAMM</name>
<proteinExistence type="predicted"/>
<dbReference type="EMBL" id="CP014841">
    <property type="protein sequence ID" value="AND67491.1"/>
    <property type="molecule type" value="Genomic_DNA"/>
</dbReference>
<dbReference type="SUPFAM" id="SSF55961">
    <property type="entry name" value="Bet v1-like"/>
    <property type="match status" value="1"/>
</dbReference>
<reference evidence="2 3" key="1">
    <citation type="submission" date="2016-02" db="EMBL/GenBank/DDBJ databases">
        <title>Complete genome sequencing and analysis of ATSB10, Dyella thiooxydans isolated from rhizosphere soil of sunflower (Helianthus annuus L.).</title>
        <authorList>
            <person name="Lee Y."/>
            <person name="Hwangbo K."/>
            <person name="Chung H."/>
            <person name="Yoo J."/>
            <person name="Kim K.Y."/>
            <person name="Sa T.M."/>
            <person name="Um Y."/>
            <person name="Madhaiyan M."/>
        </authorList>
    </citation>
    <scope>NUCLEOTIDE SEQUENCE [LARGE SCALE GENOMIC DNA]</scope>
    <source>
        <strain evidence="2 3">ATSB10</strain>
    </source>
</reference>
<organism evidence="2 3">
    <name type="scientific">Dyella thiooxydans</name>
    <dbReference type="NCBI Taxonomy" id="445710"/>
    <lineage>
        <taxon>Bacteria</taxon>
        <taxon>Pseudomonadati</taxon>
        <taxon>Pseudomonadota</taxon>
        <taxon>Gammaproteobacteria</taxon>
        <taxon>Lysobacterales</taxon>
        <taxon>Rhodanobacteraceae</taxon>
        <taxon>Dyella</taxon>
    </lineage>
</organism>
<keyword evidence="3" id="KW-1185">Reference proteome</keyword>
<dbReference type="AlphaFoldDB" id="A0A160MWE7"/>